<evidence type="ECO:0000256" key="1">
    <source>
        <dbReference type="SAM" id="MobiDB-lite"/>
    </source>
</evidence>
<organism evidence="2 3">
    <name type="scientific">Penicillium cataractarum</name>
    <dbReference type="NCBI Taxonomy" id="2100454"/>
    <lineage>
        <taxon>Eukaryota</taxon>
        <taxon>Fungi</taxon>
        <taxon>Dikarya</taxon>
        <taxon>Ascomycota</taxon>
        <taxon>Pezizomycotina</taxon>
        <taxon>Eurotiomycetes</taxon>
        <taxon>Eurotiomycetidae</taxon>
        <taxon>Eurotiales</taxon>
        <taxon>Aspergillaceae</taxon>
        <taxon>Penicillium</taxon>
    </lineage>
</organism>
<dbReference type="AlphaFoldDB" id="A0A9W9S3K8"/>
<comment type="caution">
    <text evidence="2">The sequence shown here is derived from an EMBL/GenBank/DDBJ whole genome shotgun (WGS) entry which is preliminary data.</text>
</comment>
<keyword evidence="3" id="KW-1185">Reference proteome</keyword>
<protein>
    <submittedName>
        <fullName evidence="2">Uncharacterized protein</fullName>
    </submittedName>
</protein>
<dbReference type="Proteomes" id="UP001147782">
    <property type="component" value="Unassembled WGS sequence"/>
</dbReference>
<reference evidence="2" key="1">
    <citation type="submission" date="2022-11" db="EMBL/GenBank/DDBJ databases">
        <authorList>
            <person name="Petersen C."/>
        </authorList>
    </citation>
    <scope>NUCLEOTIDE SEQUENCE</scope>
    <source>
        <strain evidence="2">IBT 29864</strain>
    </source>
</reference>
<dbReference type="GeneID" id="81439455"/>
<accession>A0A9W9S3K8</accession>
<proteinExistence type="predicted"/>
<gene>
    <name evidence="2" type="ORF">N7496_007347</name>
</gene>
<dbReference type="EMBL" id="JAPZBS010000005">
    <property type="protein sequence ID" value="KAJ5371255.1"/>
    <property type="molecule type" value="Genomic_DNA"/>
</dbReference>
<feature type="region of interest" description="Disordered" evidence="1">
    <location>
        <begin position="166"/>
        <end position="187"/>
    </location>
</feature>
<feature type="region of interest" description="Disordered" evidence="1">
    <location>
        <begin position="49"/>
        <end position="68"/>
    </location>
</feature>
<reference evidence="2" key="2">
    <citation type="journal article" date="2023" name="IMA Fungus">
        <title>Comparative genomic study of the Penicillium genus elucidates a diverse pangenome and 15 lateral gene transfer events.</title>
        <authorList>
            <person name="Petersen C."/>
            <person name="Sorensen T."/>
            <person name="Nielsen M.R."/>
            <person name="Sondergaard T.E."/>
            <person name="Sorensen J.L."/>
            <person name="Fitzpatrick D.A."/>
            <person name="Frisvad J.C."/>
            <person name="Nielsen K.L."/>
        </authorList>
    </citation>
    <scope>NUCLEOTIDE SEQUENCE</scope>
    <source>
        <strain evidence="2">IBT 29864</strain>
    </source>
</reference>
<evidence type="ECO:0000313" key="3">
    <source>
        <dbReference type="Proteomes" id="UP001147782"/>
    </source>
</evidence>
<feature type="region of interest" description="Disordered" evidence="1">
    <location>
        <begin position="197"/>
        <end position="216"/>
    </location>
</feature>
<evidence type="ECO:0000313" key="2">
    <source>
        <dbReference type="EMBL" id="KAJ5371255.1"/>
    </source>
</evidence>
<dbReference type="RefSeq" id="XP_056555689.1">
    <property type="nucleotide sequence ID" value="XM_056700276.1"/>
</dbReference>
<dbReference type="OrthoDB" id="4776522at2759"/>
<name>A0A9W9S3K8_9EURO</name>
<sequence length="387" mass="43730">MDPVPQTNPVDQGWESGTFDFGFEENIVELIEDILEEESLDDLSCFPEPTIPSHPVYEPGSPEDTREKRYTPREGAWCGHEAVLRSWSSATSPKCQHCGGTARWLWACTADTPDHSPFNPDPEPIIRDVSILAPWMQKAITRGEYTDAQVKKLLDHKIKVLEQSASERRRVAQQGNEKPAGSPKVVAASLSQAVDSQLANDDETTPDKSIAQNLPKTSEPAKTCRLLVCQSCKPRFIEQGWGGINAIVNKPYQAPPQIPEYLDRPISNATRLRNMHEHCRDWNWSPEFQVWWETARFVGGYDLLPMLLMAEMIGSNQTHFIDFIGHMVLYRRVTRSQMCQCLYLLSPEACTLLVPFLGDDACFIPCHPERLAVELGLQPIQEEEESQ</sequence>